<reference evidence="3" key="1">
    <citation type="submission" date="2024-04" db="EMBL/GenBank/DDBJ databases">
        <title>Salinicola lusitanus LLJ914,a marine bacterium isolated from the Okinawa Trough.</title>
        <authorList>
            <person name="Li J."/>
        </authorList>
    </citation>
    <scope>NUCLEOTIDE SEQUENCE [LARGE SCALE GENOMIC DNA]</scope>
</reference>
<comment type="caution">
    <text evidence="2">The sequence shown here is derived from an EMBL/GenBank/DDBJ whole genome shotgun (WGS) entry which is preliminary data.</text>
</comment>
<dbReference type="PANTHER" id="PTHR34479">
    <property type="entry name" value="COILED-COIL DOMAIN-CONTAINING PROTEIN 30"/>
    <property type="match status" value="1"/>
</dbReference>
<feature type="coiled-coil region" evidence="1">
    <location>
        <begin position="27"/>
        <end position="79"/>
    </location>
</feature>
<organism evidence="2 3">
    <name type="scientific">Mugilogobius chulae</name>
    <name type="common">yellowstripe goby</name>
    <dbReference type="NCBI Taxonomy" id="88201"/>
    <lineage>
        <taxon>Eukaryota</taxon>
        <taxon>Metazoa</taxon>
        <taxon>Chordata</taxon>
        <taxon>Craniata</taxon>
        <taxon>Vertebrata</taxon>
        <taxon>Euteleostomi</taxon>
        <taxon>Actinopterygii</taxon>
        <taxon>Neopterygii</taxon>
        <taxon>Teleostei</taxon>
        <taxon>Neoteleostei</taxon>
        <taxon>Acanthomorphata</taxon>
        <taxon>Gobiaria</taxon>
        <taxon>Gobiiformes</taxon>
        <taxon>Gobioidei</taxon>
        <taxon>Gobiidae</taxon>
        <taxon>Gobionellinae</taxon>
        <taxon>Mugilogobius</taxon>
    </lineage>
</organism>
<dbReference type="Proteomes" id="UP001460270">
    <property type="component" value="Unassembled WGS sequence"/>
</dbReference>
<dbReference type="InterPro" id="IPR052825">
    <property type="entry name" value="CCD-Prefoldin_beta-like"/>
</dbReference>
<proteinExistence type="predicted"/>
<evidence type="ECO:0000256" key="1">
    <source>
        <dbReference type="SAM" id="Coils"/>
    </source>
</evidence>
<dbReference type="EMBL" id="JBBPFD010000008">
    <property type="protein sequence ID" value="KAK7915874.1"/>
    <property type="molecule type" value="Genomic_DNA"/>
</dbReference>
<name>A0AAW0P711_9GOBI</name>
<gene>
    <name evidence="2" type="ORF">WMY93_011635</name>
</gene>
<dbReference type="InterPro" id="IPR031476">
    <property type="entry name" value="DUF4686"/>
</dbReference>
<feature type="coiled-coil region" evidence="1">
    <location>
        <begin position="109"/>
        <end position="202"/>
    </location>
</feature>
<evidence type="ECO:0000313" key="3">
    <source>
        <dbReference type="Proteomes" id="UP001460270"/>
    </source>
</evidence>
<protein>
    <submittedName>
        <fullName evidence="2">Uncharacterized protein</fullName>
    </submittedName>
</protein>
<keyword evidence="1" id="KW-0175">Coiled coil</keyword>
<feature type="coiled-coil region" evidence="1">
    <location>
        <begin position="293"/>
        <end position="353"/>
    </location>
</feature>
<evidence type="ECO:0000313" key="2">
    <source>
        <dbReference type="EMBL" id="KAK7915874.1"/>
    </source>
</evidence>
<keyword evidence="3" id="KW-1185">Reference proteome</keyword>
<dbReference type="Pfam" id="PF15742">
    <property type="entry name" value="DUF4686"/>
    <property type="match status" value="1"/>
</dbReference>
<accession>A0AAW0P711</accession>
<sequence>MAHNEIRRLTDELESAHNIQRAYEPELKAAKCEVDQLRQEVEQLKKYGMMSLRKAKEQNDRLDREIQCLRSRLRVAMETEEDFRQQGALLTKLQSAQCQTDPAPEPEEVINLRRNVENLQSALKEQQTRTEKTKELNESLEAKVNRNNEVCGNLQGQIEAQMKHALQQESEIEALKLELENLQREKEDLQQMHLKFQLLQLQENQQNLVQKQDYCDSVSTQQRKKEIYFDQEQRKNLEMQETLKLKLRHAKLKLKDETKWRDEKIEDLERDLSLCSHAVTLEKELNMNIMMENDKLLIERRRLMQQLNEEVNNNQKNISSALQSRIDFLEMENRELQNRIVDMSAQISSLERSLQNILSLRAARRPVCCCRTRPVAPAASGRSRDVVTVFQFSSIRRDRIPQPELLPQPLSAQLSDS</sequence>
<dbReference type="PANTHER" id="PTHR34479:SF1">
    <property type="entry name" value="COILED-COIL DOMAIN-CONTAINING PROTEIN 30"/>
    <property type="match status" value="1"/>
</dbReference>
<dbReference type="AlphaFoldDB" id="A0AAW0P711"/>